<dbReference type="KEGG" id="civ:IMZ16_08735"/>
<dbReference type="InterPro" id="IPR007139">
    <property type="entry name" value="DUF349"/>
</dbReference>
<evidence type="ECO:0000313" key="3">
    <source>
        <dbReference type="EMBL" id="QOR73589.1"/>
    </source>
</evidence>
<feature type="region of interest" description="Disordered" evidence="2">
    <location>
        <begin position="466"/>
        <end position="486"/>
    </location>
</feature>
<organism evidence="3 4">
    <name type="scientific">Cruoricaptor ignavus</name>
    <dbReference type="NCBI Taxonomy" id="1118202"/>
    <lineage>
        <taxon>Bacteria</taxon>
        <taxon>Pseudomonadati</taxon>
        <taxon>Bacteroidota</taxon>
        <taxon>Flavobacteriia</taxon>
        <taxon>Flavobacteriales</taxon>
        <taxon>Weeksellaceae</taxon>
        <taxon>Cruoricaptor</taxon>
    </lineage>
</organism>
<feature type="coiled-coil region" evidence="1">
    <location>
        <begin position="487"/>
        <end position="548"/>
    </location>
</feature>
<evidence type="ECO:0000256" key="2">
    <source>
        <dbReference type="SAM" id="MobiDB-lite"/>
    </source>
</evidence>
<accession>A0A7M1T1A3</accession>
<feature type="compositionally biased region" description="Polar residues" evidence="2">
    <location>
        <begin position="9"/>
        <end position="26"/>
    </location>
</feature>
<dbReference type="SUPFAM" id="SSF161270">
    <property type="entry name" value="PspA lactotransferrin-binding region"/>
    <property type="match status" value="1"/>
</dbReference>
<protein>
    <submittedName>
        <fullName evidence="3">DUF349 domain-containing protein</fullName>
    </submittedName>
</protein>
<dbReference type="Pfam" id="PF03993">
    <property type="entry name" value="DUF349"/>
    <property type="match status" value="5"/>
</dbReference>
<keyword evidence="1" id="KW-0175">Coiled coil</keyword>
<name>A0A7M1T1A3_9FLAO</name>
<feature type="coiled-coil region" evidence="1">
    <location>
        <begin position="223"/>
        <end position="265"/>
    </location>
</feature>
<reference evidence="3 4" key="1">
    <citation type="submission" date="2020-10" db="EMBL/GenBank/DDBJ databases">
        <title>Complete genome of Cruoricapor ignavus strain M1214 isolated from the blood culture of a febrile patient.</title>
        <authorList>
            <person name="Guglielmino C.J.D."/>
        </authorList>
    </citation>
    <scope>NUCLEOTIDE SEQUENCE [LARGE SCALE GENOMIC DNA]</scope>
    <source>
        <strain evidence="3 4">M1214</strain>
    </source>
</reference>
<dbReference type="EMBL" id="CP063145">
    <property type="protein sequence ID" value="QOR73589.1"/>
    <property type="molecule type" value="Genomic_DNA"/>
</dbReference>
<evidence type="ECO:0000256" key="1">
    <source>
        <dbReference type="SAM" id="Coils"/>
    </source>
</evidence>
<gene>
    <name evidence="3" type="ORF">IMZ16_08735</name>
</gene>
<dbReference type="RefSeq" id="WP_193439718.1">
    <property type="nucleotide sequence ID" value="NZ_CP063145.1"/>
</dbReference>
<dbReference type="AlphaFoldDB" id="A0A7M1T1A3"/>
<feature type="region of interest" description="Disordered" evidence="2">
    <location>
        <begin position="1"/>
        <end position="90"/>
    </location>
</feature>
<feature type="coiled-coil region" evidence="1">
    <location>
        <begin position="401"/>
        <end position="435"/>
    </location>
</feature>
<dbReference type="Proteomes" id="UP000593605">
    <property type="component" value="Chromosome"/>
</dbReference>
<proteinExistence type="predicted"/>
<evidence type="ECO:0000313" key="4">
    <source>
        <dbReference type="Proteomes" id="UP000593605"/>
    </source>
</evidence>
<feature type="compositionally biased region" description="Low complexity" evidence="2">
    <location>
        <begin position="42"/>
        <end position="51"/>
    </location>
</feature>
<sequence length="549" mass="64059">MSPEDTSENEALNPTSAGNNQNQQEILEQFSSEESTNEENSSENQNLETNLAADIAEAPGSSANETADDASSAKTDTAEPDPEQNAKNIAEREGIVERLKNLYMNTQPGTNLFKEIREIRNHWETAGHVAKADFKNISNNYFYHLGQFYKMLDLNKEYRDQEYAQNLERRRSIIERAKELLEESSVQKALNELQYLHKVWKEEAGPVAEEFREETWQEFKEISNQIHARKSELSEEIEAVQNANLERKNALIQQIKEILASTEEKNHKFWQQSIKKVEQLREEFLQVGSVPRKLSNQNWTDFKDSLRDFNSAKNEFYKNLKGDQQANLEKKRELLKAAQDNMNSEDWDTAVPLFKKLQEEWKNTGFVPRAQAEKIWEEFREASNTFFDNFRKKGSSQTVSGDNWKENLKRKEALLEELKSLGEEEQGRAREIRTEWDAIGKVPRDRMSINQEFNRIIREKLPSADGERKFAGRRNDSRRDTGMDDGMRKLRNQISELENEISNLERNLNFFSNPSRENPLLSDTYRSIDEKREQLNILKNELRSAQTEN</sequence>